<accession>A0A5J4T9S9</accession>
<reference evidence="1 2" key="1">
    <citation type="submission" date="2019-03" db="EMBL/GenBank/DDBJ databases">
        <title>Single cell metagenomics reveals metabolic interactions within the superorganism composed of flagellate Streblomastix strix and complex community of Bacteroidetes bacteria on its surface.</title>
        <authorList>
            <person name="Treitli S.C."/>
            <person name="Kolisko M."/>
            <person name="Husnik F."/>
            <person name="Keeling P."/>
            <person name="Hampl V."/>
        </authorList>
    </citation>
    <scope>NUCLEOTIDE SEQUENCE [LARGE SCALE GENOMIC DNA]</scope>
    <source>
        <strain evidence="1">ST1C</strain>
    </source>
</reference>
<evidence type="ECO:0000313" key="2">
    <source>
        <dbReference type="Proteomes" id="UP000324800"/>
    </source>
</evidence>
<evidence type="ECO:0000313" key="1">
    <source>
        <dbReference type="EMBL" id="KAA6354441.1"/>
    </source>
</evidence>
<proteinExistence type="predicted"/>
<dbReference type="Proteomes" id="UP000324800">
    <property type="component" value="Unassembled WGS sequence"/>
</dbReference>
<feature type="non-terminal residue" evidence="1">
    <location>
        <position position="120"/>
    </location>
</feature>
<dbReference type="EMBL" id="SNRW01036317">
    <property type="protein sequence ID" value="KAA6354441.1"/>
    <property type="molecule type" value="Genomic_DNA"/>
</dbReference>
<sequence>MMKIELTHEDCKLVYVNNTGINPTNDPDSGVIVGSSDNPLKTLDYAVKQKDRVGYLTVMLQRQIYPLQSPLWINDDIIQIKDENNVFSIREGLLILNAINIDATSFISPFVLVYITGQGS</sequence>
<dbReference type="AlphaFoldDB" id="A0A5J4T9S9"/>
<organism evidence="1 2">
    <name type="scientific">Streblomastix strix</name>
    <dbReference type="NCBI Taxonomy" id="222440"/>
    <lineage>
        <taxon>Eukaryota</taxon>
        <taxon>Metamonada</taxon>
        <taxon>Preaxostyla</taxon>
        <taxon>Oxymonadida</taxon>
        <taxon>Streblomastigidae</taxon>
        <taxon>Streblomastix</taxon>
    </lineage>
</organism>
<protein>
    <submittedName>
        <fullName evidence="1">Uncharacterized protein</fullName>
    </submittedName>
</protein>
<gene>
    <name evidence="1" type="ORF">EZS28_050032</name>
</gene>
<comment type="caution">
    <text evidence="1">The sequence shown here is derived from an EMBL/GenBank/DDBJ whole genome shotgun (WGS) entry which is preliminary data.</text>
</comment>
<name>A0A5J4T9S9_9EUKA</name>